<evidence type="ECO:0000313" key="6">
    <source>
        <dbReference type="Proteomes" id="UP000196138"/>
    </source>
</evidence>
<dbReference type="InterPro" id="IPR054215">
    <property type="entry name" value="DUF6923"/>
</dbReference>
<feature type="signal peptide" evidence="2">
    <location>
        <begin position="1"/>
        <end position="38"/>
    </location>
</feature>
<accession>A0A1Y0ERA8</accession>
<dbReference type="NCBIfam" id="TIGR01451">
    <property type="entry name" value="B_ant_repeat"/>
    <property type="match status" value="1"/>
</dbReference>
<reference evidence="5 6" key="1">
    <citation type="submission" date="2017-05" db="EMBL/GenBank/DDBJ databases">
        <authorList>
            <person name="Song R."/>
            <person name="Chenine A.L."/>
            <person name="Ruprecht R.M."/>
        </authorList>
    </citation>
    <scope>NUCLEOTIDE SEQUENCE [LARGE SCALE GENOMIC DNA]</scope>
    <source>
        <strain evidence="5 6">DSM 26136</strain>
    </source>
</reference>
<evidence type="ECO:0000259" key="4">
    <source>
        <dbReference type="Pfam" id="PF21959"/>
    </source>
</evidence>
<dbReference type="Pfam" id="PF21959">
    <property type="entry name" value="DUF6923"/>
    <property type="match status" value="1"/>
</dbReference>
<organism evidence="5 6">
    <name type="scientific">Comamonas serinivorans</name>
    <dbReference type="NCBI Taxonomy" id="1082851"/>
    <lineage>
        <taxon>Bacteria</taxon>
        <taxon>Pseudomonadati</taxon>
        <taxon>Pseudomonadota</taxon>
        <taxon>Betaproteobacteria</taxon>
        <taxon>Burkholderiales</taxon>
        <taxon>Comamonadaceae</taxon>
        <taxon>Comamonas</taxon>
    </lineage>
</organism>
<dbReference type="KEGG" id="cser:CCO03_16405"/>
<feature type="compositionally biased region" description="Pro residues" evidence="1">
    <location>
        <begin position="392"/>
        <end position="404"/>
    </location>
</feature>
<dbReference type="RefSeq" id="WP_087282784.1">
    <property type="nucleotide sequence ID" value="NZ_CP021455.1"/>
</dbReference>
<evidence type="ECO:0000256" key="1">
    <source>
        <dbReference type="SAM" id="MobiDB-lite"/>
    </source>
</evidence>
<feature type="chain" id="PRO_5012259698" evidence="2">
    <location>
        <begin position="39"/>
        <end position="430"/>
    </location>
</feature>
<dbReference type="Gene3D" id="2.60.40.10">
    <property type="entry name" value="Immunoglobulins"/>
    <property type="match status" value="1"/>
</dbReference>
<evidence type="ECO:0000313" key="5">
    <source>
        <dbReference type="EMBL" id="ARU06038.1"/>
    </source>
</evidence>
<feature type="region of interest" description="Disordered" evidence="1">
    <location>
        <begin position="370"/>
        <end position="405"/>
    </location>
</feature>
<dbReference type="SUPFAM" id="SSF63825">
    <property type="entry name" value="YWTD domain"/>
    <property type="match status" value="1"/>
</dbReference>
<feature type="compositionally biased region" description="Polar residues" evidence="1">
    <location>
        <begin position="377"/>
        <end position="389"/>
    </location>
</feature>
<dbReference type="Pfam" id="PF01345">
    <property type="entry name" value="DUF11"/>
    <property type="match status" value="1"/>
</dbReference>
<sequence>MPLSAPSSALSSRQRLSSLSRLAGLTVVLATASTNVWAQSCDGTLFISQNTPTTLLHSAFPVNFQAVGSAAPMTYNALGHHTNGDLYGLQTSSNTLLRINQTTGVVTTVGAVAGLPVASYNAGTIGTNNLYYVKPVGNTNTLYTIDPTAATPTATATTLSQSITISDMGWVSGLLYASADDGQLYAIDPATGTVTAIGAPDNTGGVLGAQFSGPNGLFGVANSGAGFFQISLTTGARTLLSGAPASGNNDGASCPTANVLTSAQADLGVTKTDGATTYTPGTPVVYTIVASNAGPSDADGVALSDPLPAGITNASWTCTATGAATCTNAGTGALTDTINLPNGTSATYTVTLQVPADFTGNLVNTVQVTPPAGVTDPNPNNNSATDTNTPASVPPGPAPTPVPTDSPWMLLGLAAALGGYAARAKRRARA</sequence>
<keyword evidence="2" id="KW-0732">Signal</keyword>
<protein>
    <submittedName>
        <fullName evidence="5">Uncharacterized protein</fullName>
    </submittedName>
</protein>
<evidence type="ECO:0000259" key="3">
    <source>
        <dbReference type="Pfam" id="PF01345"/>
    </source>
</evidence>
<dbReference type="EMBL" id="CP021455">
    <property type="protein sequence ID" value="ARU06038.1"/>
    <property type="molecule type" value="Genomic_DNA"/>
</dbReference>
<dbReference type="Gene3D" id="2.115.10.10">
    <property type="entry name" value="Tachylectin 2"/>
    <property type="match status" value="1"/>
</dbReference>
<dbReference type="OrthoDB" id="8913664at2"/>
<feature type="domain" description="DUF11" evidence="3">
    <location>
        <begin position="266"/>
        <end position="387"/>
    </location>
</feature>
<keyword evidence="6" id="KW-1185">Reference proteome</keyword>
<dbReference type="InterPro" id="IPR001434">
    <property type="entry name" value="OmcB-like_DUF11"/>
</dbReference>
<gene>
    <name evidence="5" type="ORF">CCO03_16405</name>
</gene>
<proteinExistence type="predicted"/>
<dbReference type="AlphaFoldDB" id="A0A1Y0ERA8"/>
<feature type="domain" description="DUF6923" evidence="4">
    <location>
        <begin position="46"/>
        <end position="256"/>
    </location>
</feature>
<dbReference type="InterPro" id="IPR047589">
    <property type="entry name" value="DUF11_rpt"/>
</dbReference>
<evidence type="ECO:0000256" key="2">
    <source>
        <dbReference type="SAM" id="SignalP"/>
    </source>
</evidence>
<dbReference type="InterPro" id="IPR013783">
    <property type="entry name" value="Ig-like_fold"/>
</dbReference>
<dbReference type="Proteomes" id="UP000196138">
    <property type="component" value="Chromosome"/>
</dbReference>
<name>A0A1Y0ERA8_9BURK</name>